<dbReference type="SUPFAM" id="SSF52047">
    <property type="entry name" value="RNI-like"/>
    <property type="match status" value="1"/>
</dbReference>
<comment type="caution">
    <text evidence="1">The sequence shown here is derived from an EMBL/GenBank/DDBJ whole genome shotgun (WGS) entry which is preliminary data.</text>
</comment>
<name>A0ABR4AKW6_9LECA</name>
<evidence type="ECO:0000313" key="2">
    <source>
        <dbReference type="Proteomes" id="UP001590950"/>
    </source>
</evidence>
<dbReference type="EMBL" id="JBEFKJ010000006">
    <property type="protein sequence ID" value="KAL2045738.1"/>
    <property type="molecule type" value="Genomic_DNA"/>
</dbReference>
<dbReference type="InterPro" id="IPR032675">
    <property type="entry name" value="LRR_dom_sf"/>
</dbReference>
<sequence length="574" mass="65283">MAPLLFNDLSYDIKKLILSYIIRPEDLKHLCLTSKQIRNIVTPQLYRKVLLFIGGEKDLRVPALLSRSNPGIQHIRKIYLQLEKTVLPSQIIQESSDESEDEEVEVRVEDVSGAARQAQFTVRLLLDFLPNDILETFSWQNWEPFSMDNWILLLKKQKRLKAIECACVNSPFMPVLEKHPELLKNLEGATSVHFFPDNLDRLQACQKILQSQPNITEMQLSSDRALAEGITDGLQDSSTRPGLISRTIFSHLMPFETCKPLVLKKLSIDNIDLRYAADTYMKFIKFSALESLVIGACTGADALFAQLSKPHLRPTKLHKLRWFHEETSEPHALEAFEGLLDALSGLKILHIDTHNIQGLPSASAIAHHGKTLQILGVRSRMPRPPILSYDSEQFDEICTNCLELRQLSVTFPPTSVSNATPSTEFKTYLRSCRKLRHLVTINFHDWPSTDSSFIGRSGKLKILWYDLYEHNLQRLAQQIFEASDINSAVQGWGLGNRSMLSVIAFGANGKTPYDERQHIRLKQVPFVRGTQTDAFGKTSMLAVKTMWKMVQFIEPESDVLNHSLYDLHDVHNSS</sequence>
<accession>A0ABR4AKW6</accession>
<evidence type="ECO:0000313" key="1">
    <source>
        <dbReference type="EMBL" id="KAL2045738.1"/>
    </source>
</evidence>
<organism evidence="1 2">
    <name type="scientific">Stereocaulon virgatum</name>
    <dbReference type="NCBI Taxonomy" id="373712"/>
    <lineage>
        <taxon>Eukaryota</taxon>
        <taxon>Fungi</taxon>
        <taxon>Dikarya</taxon>
        <taxon>Ascomycota</taxon>
        <taxon>Pezizomycotina</taxon>
        <taxon>Lecanoromycetes</taxon>
        <taxon>OSLEUM clade</taxon>
        <taxon>Lecanoromycetidae</taxon>
        <taxon>Lecanorales</taxon>
        <taxon>Lecanorineae</taxon>
        <taxon>Stereocaulaceae</taxon>
        <taxon>Stereocaulon</taxon>
    </lineage>
</organism>
<protein>
    <recommendedName>
        <fullName evidence="3">F-box domain-containing protein</fullName>
    </recommendedName>
</protein>
<proteinExistence type="predicted"/>
<gene>
    <name evidence="1" type="ORF">N7G274_002169</name>
</gene>
<dbReference type="Gene3D" id="3.80.10.10">
    <property type="entry name" value="Ribonuclease Inhibitor"/>
    <property type="match status" value="1"/>
</dbReference>
<dbReference type="Proteomes" id="UP001590950">
    <property type="component" value="Unassembled WGS sequence"/>
</dbReference>
<evidence type="ECO:0008006" key="3">
    <source>
        <dbReference type="Google" id="ProtNLM"/>
    </source>
</evidence>
<keyword evidence="2" id="KW-1185">Reference proteome</keyword>
<reference evidence="1 2" key="1">
    <citation type="submission" date="2024-09" db="EMBL/GenBank/DDBJ databases">
        <title>Rethinking Asexuality: The Enigmatic Case of Functional Sexual Genes in Lepraria (Stereocaulaceae).</title>
        <authorList>
            <person name="Doellman M."/>
            <person name="Sun Y."/>
            <person name="Barcenas-Pena A."/>
            <person name="Lumbsch H.T."/>
            <person name="Grewe F."/>
        </authorList>
    </citation>
    <scope>NUCLEOTIDE SEQUENCE [LARGE SCALE GENOMIC DNA]</scope>
    <source>
        <strain evidence="1 2">Mercado 3170</strain>
    </source>
</reference>